<dbReference type="PANTHER" id="PTHR16201:SF11">
    <property type="entry name" value="PQ-LOOP REPEAT-CONTAINING PROTEIN"/>
    <property type="match status" value="1"/>
</dbReference>
<evidence type="ECO:0000313" key="8">
    <source>
        <dbReference type="Proteomes" id="UP000887226"/>
    </source>
</evidence>
<evidence type="ECO:0000256" key="5">
    <source>
        <dbReference type="SAM" id="MobiDB-lite"/>
    </source>
</evidence>
<dbReference type="Pfam" id="PF04193">
    <property type="entry name" value="PQ-loop"/>
    <property type="match status" value="2"/>
</dbReference>
<feature type="transmembrane region" description="Helical" evidence="6">
    <location>
        <begin position="26"/>
        <end position="48"/>
    </location>
</feature>
<feature type="transmembrane region" description="Helical" evidence="6">
    <location>
        <begin position="60"/>
        <end position="79"/>
    </location>
</feature>
<sequence length="350" mass="38506">MYLLQSLAASLQKDRCDIVRSPNYGSTTLSLLLIVGLFVSYLPQHYSIYRRRSPAGISPWYILLGATGSTSSFATILTLSSSRTHMACCSSVSQFECVAGLLVIIQIGVQWICWVGIVVLFLYFFHQDPIALYPEGEESEGEDTKPAAMYDQKTAYSVGTLCLLHLVAVGCASLALARNHPHRLHGWANSMGIVAAILAIIQYLPQIYLTWSIKMMGSLSVPMMLIQVPGSFVFAASILLSVGIEGWASWGVYILTAFLQGTLLFMAFWFRYTQDKHDTREGENEGARSTCTPMLTVTDSSQTGACIVGYIPGPRRNESDDEGTVAVENERAPLLKASSRKVSRNGYKNR</sequence>
<dbReference type="Proteomes" id="UP000887226">
    <property type="component" value="Unassembled WGS sequence"/>
</dbReference>
<feature type="compositionally biased region" description="Basic residues" evidence="5">
    <location>
        <begin position="338"/>
        <end position="350"/>
    </location>
</feature>
<evidence type="ECO:0000313" key="7">
    <source>
        <dbReference type="EMBL" id="KAG9240388.1"/>
    </source>
</evidence>
<accession>A0A9P8CAX8</accession>
<dbReference type="GO" id="GO:0016020">
    <property type="term" value="C:membrane"/>
    <property type="evidence" value="ECO:0007669"/>
    <property type="project" value="UniProtKB-SubCell"/>
</dbReference>
<keyword evidence="4 6" id="KW-0472">Membrane</keyword>
<keyword evidence="8" id="KW-1185">Reference proteome</keyword>
<keyword evidence="2 6" id="KW-0812">Transmembrane</keyword>
<feature type="transmembrane region" description="Helical" evidence="6">
    <location>
        <begin position="155"/>
        <end position="175"/>
    </location>
</feature>
<keyword evidence="3 6" id="KW-1133">Transmembrane helix</keyword>
<organism evidence="7 8">
    <name type="scientific">Calycina marina</name>
    <dbReference type="NCBI Taxonomy" id="1763456"/>
    <lineage>
        <taxon>Eukaryota</taxon>
        <taxon>Fungi</taxon>
        <taxon>Dikarya</taxon>
        <taxon>Ascomycota</taxon>
        <taxon>Pezizomycotina</taxon>
        <taxon>Leotiomycetes</taxon>
        <taxon>Helotiales</taxon>
        <taxon>Pezizellaceae</taxon>
        <taxon>Calycina</taxon>
    </lineage>
</organism>
<comment type="caution">
    <text evidence="7">The sequence shown here is derived from an EMBL/GenBank/DDBJ whole genome shotgun (WGS) entry which is preliminary data.</text>
</comment>
<dbReference type="OrthoDB" id="19344at2759"/>
<gene>
    <name evidence="7" type="ORF">BJ878DRAFT_449547</name>
</gene>
<evidence type="ECO:0000256" key="3">
    <source>
        <dbReference type="ARBA" id="ARBA00022989"/>
    </source>
</evidence>
<evidence type="ECO:0000256" key="1">
    <source>
        <dbReference type="ARBA" id="ARBA00004141"/>
    </source>
</evidence>
<evidence type="ECO:0000256" key="6">
    <source>
        <dbReference type="SAM" id="Phobius"/>
    </source>
</evidence>
<evidence type="ECO:0008006" key="9">
    <source>
        <dbReference type="Google" id="ProtNLM"/>
    </source>
</evidence>
<protein>
    <recommendedName>
        <fullName evidence="9">PQ loop repeat protein</fullName>
    </recommendedName>
</protein>
<dbReference type="EMBL" id="MU254462">
    <property type="protein sequence ID" value="KAG9240388.1"/>
    <property type="molecule type" value="Genomic_DNA"/>
</dbReference>
<evidence type="ECO:0000256" key="4">
    <source>
        <dbReference type="ARBA" id="ARBA00023136"/>
    </source>
</evidence>
<dbReference type="SMART" id="SM00679">
    <property type="entry name" value="CTNS"/>
    <property type="match status" value="2"/>
</dbReference>
<proteinExistence type="predicted"/>
<feature type="transmembrane region" description="Helical" evidence="6">
    <location>
        <begin position="223"/>
        <end position="244"/>
    </location>
</feature>
<evidence type="ECO:0000256" key="2">
    <source>
        <dbReference type="ARBA" id="ARBA00022692"/>
    </source>
</evidence>
<reference evidence="7" key="1">
    <citation type="journal article" date="2021" name="IMA Fungus">
        <title>Genomic characterization of three marine fungi, including Emericellopsis atlantica sp. nov. with signatures of a generalist lifestyle and marine biomass degradation.</title>
        <authorList>
            <person name="Hagestad O.C."/>
            <person name="Hou L."/>
            <person name="Andersen J.H."/>
            <person name="Hansen E.H."/>
            <person name="Altermark B."/>
            <person name="Li C."/>
            <person name="Kuhnert E."/>
            <person name="Cox R.J."/>
            <person name="Crous P.W."/>
            <person name="Spatafora J.W."/>
            <person name="Lail K."/>
            <person name="Amirebrahimi M."/>
            <person name="Lipzen A."/>
            <person name="Pangilinan J."/>
            <person name="Andreopoulos W."/>
            <person name="Hayes R.D."/>
            <person name="Ng V."/>
            <person name="Grigoriev I.V."/>
            <person name="Jackson S.A."/>
            <person name="Sutton T.D.S."/>
            <person name="Dobson A.D.W."/>
            <person name="Rama T."/>
        </authorList>
    </citation>
    <scope>NUCLEOTIDE SEQUENCE</scope>
    <source>
        <strain evidence="7">TRa3180A</strain>
    </source>
</reference>
<dbReference type="PANTHER" id="PTHR16201">
    <property type="entry name" value="SEVEN TRANSMEMBRANE PROTEIN 1-RELATED"/>
    <property type="match status" value="1"/>
</dbReference>
<comment type="subcellular location">
    <subcellularLocation>
        <location evidence="1">Membrane</location>
        <topology evidence="1">Multi-pass membrane protein</topology>
    </subcellularLocation>
</comment>
<feature type="transmembrane region" description="Helical" evidence="6">
    <location>
        <begin position="187"/>
        <end position="211"/>
    </location>
</feature>
<feature type="region of interest" description="Disordered" evidence="5">
    <location>
        <begin position="313"/>
        <end position="350"/>
    </location>
</feature>
<dbReference type="InterPro" id="IPR006603">
    <property type="entry name" value="PQ-loop_rpt"/>
</dbReference>
<dbReference type="InterPro" id="IPR051415">
    <property type="entry name" value="LAAT-1"/>
</dbReference>
<feature type="transmembrane region" description="Helical" evidence="6">
    <location>
        <begin position="99"/>
        <end position="125"/>
    </location>
</feature>
<dbReference type="Gene3D" id="1.20.1280.290">
    <property type="match status" value="2"/>
</dbReference>
<dbReference type="AlphaFoldDB" id="A0A9P8CAX8"/>
<name>A0A9P8CAX8_9HELO</name>
<feature type="transmembrane region" description="Helical" evidence="6">
    <location>
        <begin position="250"/>
        <end position="270"/>
    </location>
</feature>